<evidence type="ECO:0000256" key="1">
    <source>
        <dbReference type="ARBA" id="ARBA00001316"/>
    </source>
</evidence>
<dbReference type="SUPFAM" id="SSF49265">
    <property type="entry name" value="Fibronectin type III"/>
    <property type="match status" value="1"/>
</dbReference>
<gene>
    <name evidence="9" type="ORF">NE619_00525</name>
</gene>
<evidence type="ECO:0000256" key="3">
    <source>
        <dbReference type="ARBA" id="ARBA00019758"/>
    </source>
</evidence>
<evidence type="ECO:0000313" key="9">
    <source>
        <dbReference type="EMBL" id="MCQ4635216.1"/>
    </source>
</evidence>
<evidence type="ECO:0000259" key="7">
    <source>
        <dbReference type="SMART" id="SM00060"/>
    </source>
</evidence>
<evidence type="ECO:0000256" key="5">
    <source>
        <dbReference type="ARBA" id="ARBA00030782"/>
    </source>
</evidence>
<dbReference type="PROSITE" id="PS50007">
    <property type="entry name" value="PIPLC_X_DOMAIN"/>
    <property type="match status" value="1"/>
</dbReference>
<dbReference type="InterPro" id="IPR013783">
    <property type="entry name" value="Ig-like_fold"/>
</dbReference>
<dbReference type="SMART" id="SM00148">
    <property type="entry name" value="PLCXc"/>
    <property type="match status" value="1"/>
</dbReference>
<organism evidence="9 10">
    <name type="scientific">Anaerovorax odorimutans</name>
    <dbReference type="NCBI Taxonomy" id="109327"/>
    <lineage>
        <taxon>Bacteria</taxon>
        <taxon>Bacillati</taxon>
        <taxon>Bacillota</taxon>
        <taxon>Clostridia</taxon>
        <taxon>Peptostreptococcales</taxon>
        <taxon>Anaerovoracaceae</taxon>
        <taxon>Anaerovorax</taxon>
    </lineage>
</organism>
<dbReference type="EMBL" id="JANFXK010000001">
    <property type="protein sequence ID" value="MCQ4635216.1"/>
    <property type="molecule type" value="Genomic_DNA"/>
</dbReference>
<evidence type="ECO:0000313" key="10">
    <source>
        <dbReference type="Proteomes" id="UP001524502"/>
    </source>
</evidence>
<keyword evidence="6" id="KW-0732">Signal</keyword>
<dbReference type="InterPro" id="IPR000772">
    <property type="entry name" value="Ricin_B_lectin"/>
</dbReference>
<dbReference type="CDD" id="cd08586">
    <property type="entry name" value="PI-PLCc_BcPLC_like"/>
    <property type="match status" value="1"/>
</dbReference>
<dbReference type="InterPro" id="IPR035992">
    <property type="entry name" value="Ricin_B-like_lectins"/>
</dbReference>
<evidence type="ECO:0000256" key="6">
    <source>
        <dbReference type="SAM" id="SignalP"/>
    </source>
</evidence>
<name>A0ABT1RJS3_9FIRM</name>
<feature type="signal peptide" evidence="6">
    <location>
        <begin position="1"/>
        <end position="23"/>
    </location>
</feature>
<dbReference type="Gene3D" id="2.60.40.10">
    <property type="entry name" value="Immunoglobulins"/>
    <property type="match status" value="2"/>
</dbReference>
<accession>A0ABT1RJS3</accession>
<dbReference type="Gene3D" id="2.80.10.50">
    <property type="match status" value="2"/>
</dbReference>
<evidence type="ECO:0000256" key="4">
    <source>
        <dbReference type="ARBA" id="ARBA00030474"/>
    </source>
</evidence>
<dbReference type="SUPFAM" id="SSF51695">
    <property type="entry name" value="PLC-like phosphodiesterases"/>
    <property type="match status" value="1"/>
</dbReference>
<proteinExistence type="predicted"/>
<comment type="caution">
    <text evidence="9">The sequence shown here is derived from an EMBL/GenBank/DDBJ whole genome shotgun (WGS) entry which is preliminary data.</text>
</comment>
<reference evidence="9 10" key="1">
    <citation type="submission" date="2022-06" db="EMBL/GenBank/DDBJ databases">
        <title>Isolation of gut microbiota from human fecal samples.</title>
        <authorList>
            <person name="Pamer E.G."/>
            <person name="Barat B."/>
            <person name="Waligurski E."/>
            <person name="Medina S."/>
            <person name="Paddock L."/>
            <person name="Mostad J."/>
        </authorList>
    </citation>
    <scope>NUCLEOTIDE SEQUENCE [LARGE SCALE GENOMIC DNA]</scope>
    <source>
        <strain evidence="9 10">SL.3.17</strain>
    </source>
</reference>
<dbReference type="SMART" id="SM00060">
    <property type="entry name" value="FN3"/>
    <property type="match status" value="2"/>
</dbReference>
<evidence type="ECO:0000256" key="2">
    <source>
        <dbReference type="ARBA" id="ARBA00012581"/>
    </source>
</evidence>
<dbReference type="Proteomes" id="UP001524502">
    <property type="component" value="Unassembled WGS sequence"/>
</dbReference>
<dbReference type="CDD" id="cd00161">
    <property type="entry name" value="beta-trefoil_Ricin-like"/>
    <property type="match status" value="2"/>
</dbReference>
<comment type="catalytic activity">
    <reaction evidence="1">
        <text>a 1,2-diacyl-sn-glycero-3-phospho-(1D-myo-inositol) = 1D-myo-inositol 1,2-cyclic phosphate + a 1,2-diacyl-sn-glycerol</text>
        <dbReference type="Rhea" id="RHEA:17093"/>
        <dbReference type="ChEBI" id="CHEBI:17815"/>
        <dbReference type="ChEBI" id="CHEBI:57880"/>
        <dbReference type="ChEBI" id="CHEBI:58484"/>
        <dbReference type="EC" id="4.6.1.13"/>
    </reaction>
</comment>
<protein>
    <recommendedName>
        <fullName evidence="3">1-phosphatidylinositol phosphodiesterase</fullName>
        <ecNumber evidence="2">4.6.1.13</ecNumber>
    </recommendedName>
    <alternativeName>
        <fullName evidence="4">Phosphatidylinositol diacylglycerol-lyase</fullName>
    </alternativeName>
    <alternativeName>
        <fullName evidence="5">Phosphatidylinositol-specific phospholipase C</fullName>
    </alternativeName>
</protein>
<dbReference type="InterPro" id="IPR036116">
    <property type="entry name" value="FN3_sf"/>
</dbReference>
<dbReference type="CDD" id="cd00063">
    <property type="entry name" value="FN3"/>
    <property type="match status" value="2"/>
</dbReference>
<dbReference type="InterPro" id="IPR003961">
    <property type="entry name" value="FN3_dom"/>
</dbReference>
<sequence>MRKGFIILIIMAFVAAGTVFSFADSKLETQKNAAPEGTKMSLPTGQKMFLTLEEDWYWRWNINSPAGIGSVAHLDDTEGSNCEFQFEYAGDGYYGIKYGSYYLDVEDKASDIGKVLHLYHTGLSQDNQRFAFYSAGQDAYGNQKYYIQVKSSGYWVGVENNQAGEHKKIMQVEQDARKAWLLTPCTYPSGGEGSHIAGGSTAEFFTQDSDMPKSVNVKDDSFSNGARLNLFQLGTSCKMRMHWNPDFQAYTIEATNNFSAETTGKVWDVKGENGRAGTAIHLWEGQTKTKNQNTSQLWRLIKEGDGSYRIQNLRCGLYAGLDANDELVLSSRGVCFDMDMIDDLGQATPWMKEIPDEALLSSLSIPGTHDTGTANIVQGGTPQISVTSCQKYYFDEQLNTGIRAFDIRGSAGAGAKTVSDVGLVHGGATWKCKNKDGSDLTLKNILDDSIRFLEAYPSETLIMTVKPDAGTDEDLARALGNFMKNNPRYVWQSDQIPSMGQARGKIVFVRRFEMGDYSPKSDGIETSWFGPNLSKWDSYDYGAQQRAIKIYDEGGKSVYVQDAYNAGASDKLNYIEGTMKQTTGEDNSNPIPAEAYVYNYTSTASGLFPLGSTRQVNPWLYRQSLIGSAKLGIVMLNFADRPMAQRIYQANNRDSRFATKAQFPDKIEITYGDRLKDARLNRSSQNGSFQFSDSNYMPTKKDFDEKRNFALTFVPSDKRLEPVTKMVRITSFKKKKVGVRIDDKNMVYGDPIPKLTCSLDESQLAAGDTVSDLGIRLNTENTQGRPAAGTYPITGTGQSDHYDVEFENSQALLRVEKRLLTAIWSSTENLVYTGRPIPVTARFTNLLTGDVCEPVIKGGNAVGPSWNEKDPQKPIAFRAEITGLLGKDAGNYQLPQEGTIKEYYIERAPAKDYQFPSRVSITYGRPLNEAVLDGAGGEGKFLFEKDGLSAMGTVPGDVGTYQYQLIFEPKDQFQKPVEKTVSVEVLPKHVRAKAENIIKACGEKTVLDFSLLDSLALDDKKADLRLILSAGEGDRDDCEEGNYPIHMKTCGNANYEVEVEAGTLTVLRDPRMKMDLIGFEGHTVYGDSFFVQAQGGSISSAAPVYKAEGAASVDPDSGKVTVSGVGNYRVWAERAYEDDVIRTPVKVGSAKKRELMLKWKNFSDLVYDGRAKNVTAHIYNLVRGDEDAASIEGGRETDAGTYTAAADLAGAKAECYQLPQNSRQTYTIEKARLDGVGVELSTGSCYYGQTINASLKGFPGQEQAKVSWQLTDHSGRAAQWRLRQSGGSGEYADLTAQAAGSFKVKAVISDMKNYQDSEAESEKSLVVSLKAPEVKGTAKSCDTAQIIWSPSQGAESYQVYRSGSAEGSYGKIGYAAAASFTDRGLTPGKTYYYKVRACGDTQGRTAASVFSGAVKVSPGLAVPTVKVKRGKKRAVVTWSAVSGKSGYQVYRSRTAKGKYKKCKTTASRRYTDKKVKRQKKYYYKVRAYKKVGGKKVYGAFSKAKSVKVK</sequence>
<feature type="domain" description="Fibronectin type-III" evidence="7">
    <location>
        <begin position="1419"/>
        <end position="1494"/>
    </location>
</feature>
<dbReference type="Pfam" id="PF14200">
    <property type="entry name" value="RicinB_lectin_2"/>
    <property type="match status" value="1"/>
</dbReference>
<dbReference type="InterPro" id="IPR041286">
    <property type="entry name" value="MBG_2"/>
</dbReference>
<feature type="domain" description="Phosphatidylinositol-specific phospholipase C X" evidence="8">
    <location>
        <begin position="355"/>
        <end position="511"/>
    </location>
</feature>
<keyword evidence="10" id="KW-1185">Reference proteome</keyword>
<dbReference type="InterPro" id="IPR000909">
    <property type="entry name" value="PLipase_C_PInositol-sp_X_dom"/>
</dbReference>
<dbReference type="PANTHER" id="PTHR13593:SF113">
    <property type="entry name" value="SI:DKEY-266F7.9"/>
    <property type="match status" value="1"/>
</dbReference>
<dbReference type="InterPro" id="IPR051057">
    <property type="entry name" value="PI-PLC_domain"/>
</dbReference>
<feature type="chain" id="PRO_5045095200" description="1-phosphatidylinositol phosphodiesterase" evidence="6">
    <location>
        <begin position="24"/>
        <end position="1509"/>
    </location>
</feature>
<feature type="domain" description="Fibronectin type-III" evidence="7">
    <location>
        <begin position="1328"/>
        <end position="1405"/>
    </location>
</feature>
<dbReference type="RefSeq" id="WP_256130415.1">
    <property type="nucleotide sequence ID" value="NZ_JANFXK010000001.1"/>
</dbReference>
<dbReference type="PANTHER" id="PTHR13593">
    <property type="match status" value="1"/>
</dbReference>
<dbReference type="SUPFAM" id="SSF50370">
    <property type="entry name" value="Ricin B-like lectins"/>
    <property type="match status" value="2"/>
</dbReference>
<evidence type="ECO:0000259" key="8">
    <source>
        <dbReference type="SMART" id="SM00148"/>
    </source>
</evidence>
<dbReference type="Gene3D" id="3.20.20.190">
    <property type="entry name" value="Phosphatidylinositol (PI) phosphodiesterase"/>
    <property type="match status" value="1"/>
</dbReference>
<dbReference type="Pfam" id="PF18676">
    <property type="entry name" value="MBG_2"/>
    <property type="match status" value="1"/>
</dbReference>
<dbReference type="EC" id="4.6.1.13" evidence="2"/>
<dbReference type="InterPro" id="IPR017946">
    <property type="entry name" value="PLC-like_Pdiesterase_TIM-brl"/>
</dbReference>